<evidence type="ECO:0000256" key="1">
    <source>
        <dbReference type="ARBA" id="ARBA00004177"/>
    </source>
</evidence>
<dbReference type="GO" id="GO:0009898">
    <property type="term" value="C:cytoplasmic side of plasma membrane"/>
    <property type="evidence" value="ECO:0007669"/>
    <property type="project" value="TreeGrafter"/>
</dbReference>
<dbReference type="AlphaFoldDB" id="A0A418AQT0"/>
<evidence type="ECO:0000256" key="4">
    <source>
        <dbReference type="SAM" id="Coils"/>
    </source>
</evidence>
<evidence type="ECO:0000313" key="7">
    <source>
        <dbReference type="EMBL" id="RHY27587.1"/>
    </source>
</evidence>
<dbReference type="EMBL" id="QUSY01000740">
    <property type="protein sequence ID" value="RHY27587.1"/>
    <property type="molecule type" value="Genomic_DNA"/>
</dbReference>
<feature type="chain" id="PRO_5019142078" evidence="6">
    <location>
        <begin position="20"/>
        <end position="266"/>
    </location>
</feature>
<organism evidence="7 8">
    <name type="scientific">Aphanomyces invadans</name>
    <dbReference type="NCBI Taxonomy" id="157072"/>
    <lineage>
        <taxon>Eukaryota</taxon>
        <taxon>Sar</taxon>
        <taxon>Stramenopiles</taxon>
        <taxon>Oomycota</taxon>
        <taxon>Saprolegniomycetes</taxon>
        <taxon>Saprolegniales</taxon>
        <taxon>Verrucalvaceae</taxon>
        <taxon>Aphanomyces</taxon>
    </lineage>
</organism>
<dbReference type="PANTHER" id="PTHR22761">
    <property type="entry name" value="CHARGED MULTIVESICULAR BODY PROTEIN"/>
    <property type="match status" value="1"/>
</dbReference>
<evidence type="ECO:0000256" key="5">
    <source>
        <dbReference type="SAM" id="MobiDB-lite"/>
    </source>
</evidence>
<gene>
    <name evidence="7" type="ORF">DYB32_006676</name>
</gene>
<dbReference type="GO" id="GO:0005771">
    <property type="term" value="C:multivesicular body"/>
    <property type="evidence" value="ECO:0007669"/>
    <property type="project" value="TreeGrafter"/>
</dbReference>
<proteinExistence type="inferred from homology"/>
<evidence type="ECO:0000256" key="6">
    <source>
        <dbReference type="SAM" id="SignalP"/>
    </source>
</evidence>
<feature type="region of interest" description="Disordered" evidence="5">
    <location>
        <begin position="204"/>
        <end position="226"/>
    </location>
</feature>
<accession>A0A418AQT0</accession>
<name>A0A418AQT0_9STRA</name>
<protein>
    <submittedName>
        <fullName evidence="7">Uncharacterized protein</fullName>
    </submittedName>
</protein>
<evidence type="ECO:0000256" key="2">
    <source>
        <dbReference type="ARBA" id="ARBA00006190"/>
    </source>
</evidence>
<dbReference type="Pfam" id="PF03357">
    <property type="entry name" value="Snf7"/>
    <property type="match status" value="1"/>
</dbReference>
<dbReference type="GO" id="GO:0006900">
    <property type="term" value="P:vesicle budding from membrane"/>
    <property type="evidence" value="ECO:0007669"/>
    <property type="project" value="TreeGrafter"/>
</dbReference>
<comment type="similarity">
    <text evidence="2">Belongs to the SNF7 family.</text>
</comment>
<dbReference type="VEuPathDB" id="FungiDB:H310_08328"/>
<sequence>MTFGRFSWGFSFTFWPAAAYVDTMNLFGRKAPAPVRTSPADTAETIRKIREQLDTLEKREAHIEKKMELQLEEAKKKSAAKDKRGAIFCLKRKKMYESEIEKLQGARMTLETQVMTLESTQVNMATFTALRSGANQMKAIHGQMNVDSVDDIMDDIQEEMATADEIGRAISQPLGNALYDEDELEQQLRELDDLAMEEQLATPSPVAAPVQARPQPAQAAPAQQPAQAMFNLPEVPTHAVSQVKVTGKADADELEELRRLEASMAM</sequence>
<evidence type="ECO:0000313" key="8">
    <source>
        <dbReference type="Proteomes" id="UP000285060"/>
    </source>
</evidence>
<dbReference type="PANTHER" id="PTHR22761:SF10">
    <property type="entry name" value="GH13992P"/>
    <property type="match status" value="1"/>
</dbReference>
<keyword evidence="8" id="KW-1185">Reference proteome</keyword>
<feature type="coiled-coil region" evidence="4">
    <location>
        <begin position="46"/>
        <end position="120"/>
    </location>
</feature>
<dbReference type="Proteomes" id="UP000285060">
    <property type="component" value="Unassembled WGS sequence"/>
</dbReference>
<evidence type="ECO:0000256" key="3">
    <source>
        <dbReference type="ARBA" id="ARBA00022753"/>
    </source>
</evidence>
<feature type="signal peptide" evidence="6">
    <location>
        <begin position="1"/>
        <end position="19"/>
    </location>
</feature>
<keyword evidence="6" id="KW-0732">Signal</keyword>
<dbReference type="InterPro" id="IPR005024">
    <property type="entry name" value="Snf7_fam"/>
</dbReference>
<comment type="caution">
    <text evidence="7">The sequence shown here is derived from an EMBL/GenBank/DDBJ whole genome shotgun (WGS) entry which is preliminary data.</text>
</comment>
<keyword evidence="3" id="KW-0967">Endosome</keyword>
<keyword evidence="4" id="KW-0175">Coiled coil</keyword>
<dbReference type="GO" id="GO:0032511">
    <property type="term" value="P:late endosome to vacuole transport via multivesicular body sorting pathway"/>
    <property type="evidence" value="ECO:0007669"/>
    <property type="project" value="TreeGrafter"/>
</dbReference>
<comment type="subcellular location">
    <subcellularLocation>
        <location evidence="1">Endosome</location>
    </subcellularLocation>
</comment>
<feature type="compositionally biased region" description="Low complexity" evidence="5">
    <location>
        <begin position="205"/>
        <end position="226"/>
    </location>
</feature>
<dbReference type="GO" id="GO:0000815">
    <property type="term" value="C:ESCRT III complex"/>
    <property type="evidence" value="ECO:0007669"/>
    <property type="project" value="TreeGrafter"/>
</dbReference>
<dbReference type="Gene3D" id="1.10.287.1060">
    <property type="entry name" value="ESAT-6-like"/>
    <property type="match status" value="1"/>
</dbReference>
<reference evidence="7 8" key="1">
    <citation type="submission" date="2018-08" db="EMBL/GenBank/DDBJ databases">
        <title>Aphanomyces genome sequencing and annotation.</title>
        <authorList>
            <person name="Minardi D."/>
            <person name="Oidtmann B."/>
            <person name="Van Der Giezen M."/>
            <person name="Studholme D.J."/>
        </authorList>
    </citation>
    <scope>NUCLEOTIDE SEQUENCE [LARGE SCALE GENOMIC DNA]</scope>
    <source>
        <strain evidence="7 8">NJM0002</strain>
    </source>
</reference>